<dbReference type="PANTHER" id="PTHR48258:SF12">
    <property type="entry name" value="TRANSPOSON PROTEIN, CACTA, EN_SPM SUB-CLASS"/>
    <property type="match status" value="1"/>
</dbReference>
<accession>A0ABD2Y8B7</accession>
<dbReference type="Proteomes" id="UP001630127">
    <property type="component" value="Unassembled WGS sequence"/>
</dbReference>
<dbReference type="PANTHER" id="PTHR48258">
    <property type="entry name" value="DUF4218 DOMAIN-CONTAINING PROTEIN-RELATED"/>
    <property type="match status" value="1"/>
</dbReference>
<comment type="caution">
    <text evidence="2">The sequence shown here is derived from an EMBL/GenBank/DDBJ whole genome shotgun (WGS) entry which is preliminary data.</text>
</comment>
<gene>
    <name evidence="2" type="ORF">ACH5RR_037410</name>
</gene>
<dbReference type="AlphaFoldDB" id="A0ABD2Y8B7"/>
<evidence type="ECO:0000259" key="1">
    <source>
        <dbReference type="Pfam" id="PF13960"/>
    </source>
</evidence>
<name>A0ABD2Y8B7_9GENT</name>
<organism evidence="2 3">
    <name type="scientific">Cinchona calisaya</name>
    <dbReference type="NCBI Taxonomy" id="153742"/>
    <lineage>
        <taxon>Eukaryota</taxon>
        <taxon>Viridiplantae</taxon>
        <taxon>Streptophyta</taxon>
        <taxon>Embryophyta</taxon>
        <taxon>Tracheophyta</taxon>
        <taxon>Spermatophyta</taxon>
        <taxon>Magnoliopsida</taxon>
        <taxon>eudicotyledons</taxon>
        <taxon>Gunneridae</taxon>
        <taxon>Pentapetalae</taxon>
        <taxon>asterids</taxon>
        <taxon>lamiids</taxon>
        <taxon>Gentianales</taxon>
        <taxon>Rubiaceae</taxon>
        <taxon>Cinchonoideae</taxon>
        <taxon>Cinchoneae</taxon>
        <taxon>Cinchona</taxon>
    </lineage>
</organism>
<reference evidence="2 3" key="1">
    <citation type="submission" date="2024-11" db="EMBL/GenBank/DDBJ databases">
        <title>A near-complete genome assembly of Cinchona calisaya.</title>
        <authorList>
            <person name="Lian D.C."/>
            <person name="Zhao X.W."/>
            <person name="Wei L."/>
        </authorList>
    </citation>
    <scope>NUCLEOTIDE SEQUENCE [LARGE SCALE GENOMIC DNA]</scope>
    <source>
        <tissue evidence="2">Nenye</tissue>
    </source>
</reference>
<feature type="domain" description="DUF4218" evidence="1">
    <location>
        <begin position="102"/>
        <end position="136"/>
    </location>
</feature>
<keyword evidence="3" id="KW-1185">Reference proteome</keyword>
<protein>
    <recommendedName>
        <fullName evidence="1">DUF4218 domain-containing protein</fullName>
    </recommendedName>
</protein>
<dbReference type="EMBL" id="JBJUIK010000015">
    <property type="protein sequence ID" value="KAL3502961.1"/>
    <property type="molecule type" value="Genomic_DNA"/>
</dbReference>
<proteinExistence type="predicted"/>
<dbReference type="Pfam" id="PF13960">
    <property type="entry name" value="DUF4218"/>
    <property type="match status" value="1"/>
</dbReference>
<evidence type="ECO:0000313" key="3">
    <source>
        <dbReference type="Proteomes" id="UP001630127"/>
    </source>
</evidence>
<sequence>MELFYHDKHQFWKKKSIFFELPYWATNLVPHNLDMMHIEGNYCDNLLSTIMGLVGNSKDNLNSRIDLEELGNRKPLHPIRKGSSLVLPPTSFTLSWVDKDIFCKKYVCNRARVEGSISKGYLTEECLKFYARYLNKNYDVEACADRPLLGKKVFLDWIPWVQAHRYILGNLDIVQPYREIHMSSLAMNYPHAKPNQIQGLHNETFHDWFKKCVKVDTRGRMRRVGKHIPMDQGHMSKNDRMPIIQGIRAEIVQEVQEEVLQEVRGETMQELREGIRTEMRVKFSMQLEYL</sequence>
<evidence type="ECO:0000313" key="2">
    <source>
        <dbReference type="EMBL" id="KAL3502961.1"/>
    </source>
</evidence>
<dbReference type="InterPro" id="IPR025452">
    <property type="entry name" value="DUF4218"/>
</dbReference>